<dbReference type="EMBL" id="UINC01158202">
    <property type="protein sequence ID" value="SVD55613.1"/>
    <property type="molecule type" value="Genomic_DNA"/>
</dbReference>
<organism evidence="1">
    <name type="scientific">marine metagenome</name>
    <dbReference type="NCBI Taxonomy" id="408172"/>
    <lineage>
        <taxon>unclassified sequences</taxon>
        <taxon>metagenomes</taxon>
        <taxon>ecological metagenomes</taxon>
    </lineage>
</organism>
<protein>
    <submittedName>
        <fullName evidence="1">Uncharacterized protein</fullName>
    </submittedName>
</protein>
<gene>
    <name evidence="1" type="ORF">METZ01_LOCUS408467</name>
</gene>
<accession>A0A382W9Y3</accession>
<dbReference type="AlphaFoldDB" id="A0A382W9Y3"/>
<evidence type="ECO:0000313" key="1">
    <source>
        <dbReference type="EMBL" id="SVD55613.1"/>
    </source>
</evidence>
<reference evidence="1" key="1">
    <citation type="submission" date="2018-05" db="EMBL/GenBank/DDBJ databases">
        <authorList>
            <person name="Lanie J.A."/>
            <person name="Ng W.-L."/>
            <person name="Kazmierczak K.M."/>
            <person name="Andrzejewski T.M."/>
            <person name="Davidsen T.M."/>
            <person name="Wayne K.J."/>
            <person name="Tettelin H."/>
            <person name="Glass J.I."/>
            <person name="Rusch D."/>
            <person name="Podicherti R."/>
            <person name="Tsui H.-C.T."/>
            <person name="Winkler M.E."/>
        </authorList>
    </citation>
    <scope>NUCLEOTIDE SEQUENCE</scope>
</reference>
<name>A0A382W9Y3_9ZZZZ</name>
<sequence length="99" mass="11507">MAINVNTVYQTVLTILNKEQRGYITPDEFNKIGTQVQLDIFEQYFDDLNQQLRVPQADVDYSDRIENIDERISIFKTFGDATYDNVTTPNNPFWVLPAV</sequence>
<proteinExistence type="predicted"/>
<feature type="non-terminal residue" evidence="1">
    <location>
        <position position="99"/>
    </location>
</feature>